<keyword evidence="7" id="KW-0349">Heme</keyword>
<evidence type="ECO:0000256" key="5">
    <source>
        <dbReference type="ARBA" id="ARBA00022723"/>
    </source>
</evidence>
<proteinExistence type="inferred from homology"/>
<dbReference type="Gene3D" id="1.10.630.10">
    <property type="entry name" value="Cytochrome P450"/>
    <property type="match status" value="1"/>
</dbReference>
<dbReference type="GO" id="GO:0016705">
    <property type="term" value="F:oxidoreductase activity, acting on paired donors, with incorporation or reduction of molecular oxygen"/>
    <property type="evidence" value="ECO:0007669"/>
    <property type="project" value="InterPro"/>
</dbReference>
<evidence type="ECO:0000256" key="2">
    <source>
        <dbReference type="ARBA" id="ARBA00004389"/>
    </source>
</evidence>
<dbReference type="SUPFAM" id="SSF48264">
    <property type="entry name" value="Cytochrome P450"/>
    <property type="match status" value="1"/>
</dbReference>
<dbReference type="InterPro" id="IPR001128">
    <property type="entry name" value="Cyt_P450"/>
</dbReference>
<dbReference type="PANTHER" id="PTHR24306">
    <property type="match status" value="1"/>
</dbReference>
<evidence type="ECO:0000256" key="1">
    <source>
        <dbReference type="ARBA" id="ARBA00001971"/>
    </source>
</evidence>
<keyword evidence="4" id="KW-0444">Lipid biosynthesis</keyword>
<feature type="transmembrane region" description="Helical" evidence="8">
    <location>
        <begin position="35"/>
        <end position="54"/>
    </location>
</feature>
<keyword evidence="10" id="KW-1185">Reference proteome</keyword>
<dbReference type="Pfam" id="PF00067">
    <property type="entry name" value="p450"/>
    <property type="match status" value="2"/>
</dbReference>
<comment type="caution">
    <text evidence="9">The sequence shown here is derived from an EMBL/GenBank/DDBJ whole genome shotgun (WGS) entry which is preliminary data.</text>
</comment>
<dbReference type="GO" id="GO:0020037">
    <property type="term" value="F:heme binding"/>
    <property type="evidence" value="ECO:0007669"/>
    <property type="project" value="InterPro"/>
</dbReference>
<accession>A0A8H4RT78</accession>
<comment type="similarity">
    <text evidence="3">Belongs to the cytochrome P450 family.</text>
</comment>
<sequence length="576" mass="65418">MMEDDFYHPLANVSTPSSGWTSGAWQAALSLHPNVLLALFLGPVLIVMVTRYMTGLPPKELSGQKASTVWGYPYWIPFVGHAFSFFRDPIKLMREAESQSPHGNIFSLTLGGTTLNIISDPDLIKNVMVKKESDVQFSSIAWAIVEKFFGIPKASYQKYVSVWDELNGHATLLMREPHMSNMLKATIRNLERNLQNMITFVDTEIDLQPWERWANASYISSSETEINLMSLLRDMTGHASIPATFGGAFMEKYPDILHDVYDMDNGMYFFLMGLPAWFPWPGVMKAHLARSRLWQALDDQQRNLDALADGKDVDYSWGDLDDISEMITRRHSTFKSNGFEIKERGDLAVLWALVVNAPLLVYWQVIYILSTPGLVERIREEVAPYVTVTKGESIGKISEAPKLAISHEGLTKHCPLLRSTYFEALRLRMAPWSMRKVASDVVISGKKTDNTMSFALHKGEYITMPHDLHMSDPRYFKDPEKFEPERFITRDEDGKVSTDARTIRPYGGGPSMCKGRNFAERECLSLVAGVLAYWDIGPADKKAGWVVPPLVRTSGMARPQHETRVRIKRRTFEWET</sequence>
<evidence type="ECO:0000256" key="3">
    <source>
        <dbReference type="ARBA" id="ARBA00010617"/>
    </source>
</evidence>
<evidence type="ECO:0000256" key="7">
    <source>
        <dbReference type="PIRSR" id="PIRSR602403-1"/>
    </source>
</evidence>
<evidence type="ECO:0000256" key="6">
    <source>
        <dbReference type="ARBA" id="ARBA00023004"/>
    </source>
</evidence>
<comment type="subcellular location">
    <subcellularLocation>
        <location evidence="2">Endoplasmic reticulum membrane</location>
        <topology evidence="2">Single-pass membrane protein</topology>
    </subcellularLocation>
</comment>
<dbReference type="CDD" id="cd11040">
    <property type="entry name" value="CYP7_CYP8-like"/>
    <property type="match status" value="1"/>
</dbReference>
<name>A0A8H4RT78_9HELO</name>
<dbReference type="InterPro" id="IPR002403">
    <property type="entry name" value="Cyt_P450_E_grp-IV"/>
</dbReference>
<feature type="transmembrane region" description="Helical" evidence="8">
    <location>
        <begin position="347"/>
        <end position="369"/>
    </location>
</feature>
<reference evidence="9 10" key="1">
    <citation type="submission" date="2020-03" db="EMBL/GenBank/DDBJ databases">
        <title>Draft Genome Sequence of Cudoniella acicularis.</title>
        <authorList>
            <person name="Buettner E."/>
            <person name="Kellner H."/>
        </authorList>
    </citation>
    <scope>NUCLEOTIDE SEQUENCE [LARGE SCALE GENOMIC DNA]</scope>
    <source>
        <strain evidence="9 10">DSM 108380</strain>
    </source>
</reference>
<dbReference type="InterPro" id="IPR036396">
    <property type="entry name" value="Cyt_P450_sf"/>
</dbReference>
<keyword evidence="6 7" id="KW-0408">Iron</keyword>
<dbReference type="GO" id="GO:0004497">
    <property type="term" value="F:monooxygenase activity"/>
    <property type="evidence" value="ECO:0007669"/>
    <property type="project" value="InterPro"/>
</dbReference>
<evidence type="ECO:0008006" key="11">
    <source>
        <dbReference type="Google" id="ProtNLM"/>
    </source>
</evidence>
<keyword evidence="4" id="KW-0443">Lipid metabolism</keyword>
<dbReference type="OrthoDB" id="3366823at2759"/>
<evidence type="ECO:0000256" key="8">
    <source>
        <dbReference type="SAM" id="Phobius"/>
    </source>
</evidence>
<evidence type="ECO:0000256" key="4">
    <source>
        <dbReference type="ARBA" id="ARBA00022516"/>
    </source>
</evidence>
<dbReference type="PRINTS" id="PR00465">
    <property type="entry name" value="EP450IV"/>
</dbReference>
<evidence type="ECO:0000313" key="9">
    <source>
        <dbReference type="EMBL" id="KAF4634656.1"/>
    </source>
</evidence>
<evidence type="ECO:0000313" key="10">
    <source>
        <dbReference type="Proteomes" id="UP000566819"/>
    </source>
</evidence>
<feature type="binding site" description="axial binding residue" evidence="7">
    <location>
        <position position="513"/>
    </location>
    <ligand>
        <name>heme</name>
        <dbReference type="ChEBI" id="CHEBI:30413"/>
    </ligand>
    <ligandPart>
        <name>Fe</name>
        <dbReference type="ChEBI" id="CHEBI:18248"/>
    </ligandPart>
</feature>
<dbReference type="AlphaFoldDB" id="A0A8H4RT78"/>
<keyword evidence="8" id="KW-1133">Transmembrane helix</keyword>
<gene>
    <name evidence="9" type="ORF">G7Y89_g3455</name>
</gene>
<keyword evidence="8" id="KW-0812">Transmembrane</keyword>
<protein>
    <recommendedName>
        <fullName evidence="11">Cytochrome P450</fullName>
    </recommendedName>
</protein>
<dbReference type="PANTHER" id="PTHR24306:SF7">
    <property type="entry name" value="AHBB"/>
    <property type="match status" value="1"/>
</dbReference>
<dbReference type="GO" id="GO:0005789">
    <property type="term" value="C:endoplasmic reticulum membrane"/>
    <property type="evidence" value="ECO:0007669"/>
    <property type="project" value="UniProtKB-SubCell"/>
</dbReference>
<dbReference type="Proteomes" id="UP000566819">
    <property type="component" value="Unassembled WGS sequence"/>
</dbReference>
<keyword evidence="8" id="KW-0472">Membrane</keyword>
<keyword evidence="5 7" id="KW-0479">Metal-binding</keyword>
<comment type="cofactor">
    <cofactor evidence="1 7">
        <name>heme</name>
        <dbReference type="ChEBI" id="CHEBI:30413"/>
    </cofactor>
</comment>
<dbReference type="GO" id="GO:0005506">
    <property type="term" value="F:iron ion binding"/>
    <property type="evidence" value="ECO:0007669"/>
    <property type="project" value="InterPro"/>
</dbReference>
<dbReference type="EMBL" id="JAAMPI010000169">
    <property type="protein sequence ID" value="KAF4634656.1"/>
    <property type="molecule type" value="Genomic_DNA"/>
</dbReference>
<organism evidence="9 10">
    <name type="scientific">Cudoniella acicularis</name>
    <dbReference type="NCBI Taxonomy" id="354080"/>
    <lineage>
        <taxon>Eukaryota</taxon>
        <taxon>Fungi</taxon>
        <taxon>Dikarya</taxon>
        <taxon>Ascomycota</taxon>
        <taxon>Pezizomycotina</taxon>
        <taxon>Leotiomycetes</taxon>
        <taxon>Helotiales</taxon>
        <taxon>Tricladiaceae</taxon>
        <taxon>Cudoniella</taxon>
    </lineage>
</organism>